<name>A0A1F4XQ39_9BACT</name>
<dbReference type="AlphaFoldDB" id="A0A1F4XQ39"/>
<keyword evidence="1" id="KW-0472">Membrane</keyword>
<comment type="caution">
    <text evidence="2">The sequence shown here is derived from an EMBL/GenBank/DDBJ whole genome shotgun (WGS) entry which is preliminary data.</text>
</comment>
<protein>
    <submittedName>
        <fullName evidence="2">Uncharacterized protein</fullName>
    </submittedName>
</protein>
<feature type="transmembrane region" description="Helical" evidence="1">
    <location>
        <begin position="40"/>
        <end position="62"/>
    </location>
</feature>
<dbReference type="Proteomes" id="UP000177564">
    <property type="component" value="Unassembled WGS sequence"/>
</dbReference>
<dbReference type="EMBL" id="MEWU01000013">
    <property type="protein sequence ID" value="OGC83666.1"/>
    <property type="molecule type" value="Genomic_DNA"/>
</dbReference>
<feature type="transmembrane region" description="Helical" evidence="1">
    <location>
        <begin position="68"/>
        <end position="85"/>
    </location>
</feature>
<dbReference type="STRING" id="1797240.A3D68_00625"/>
<reference evidence="2 3" key="1">
    <citation type="journal article" date="2016" name="Nat. Commun.">
        <title>Thousands of microbial genomes shed light on interconnected biogeochemical processes in an aquifer system.</title>
        <authorList>
            <person name="Anantharaman K."/>
            <person name="Brown C.T."/>
            <person name="Hug L.A."/>
            <person name="Sharon I."/>
            <person name="Castelle C.J."/>
            <person name="Probst A.J."/>
            <person name="Thomas B.C."/>
            <person name="Singh A."/>
            <person name="Wilkins M.J."/>
            <person name="Karaoz U."/>
            <person name="Brodie E.L."/>
            <person name="Williams K.H."/>
            <person name="Hubbard S.S."/>
            <person name="Banfield J.F."/>
        </authorList>
    </citation>
    <scope>NUCLEOTIDE SEQUENCE [LARGE SCALE GENOMIC DNA]</scope>
</reference>
<evidence type="ECO:0000313" key="3">
    <source>
        <dbReference type="Proteomes" id="UP000177564"/>
    </source>
</evidence>
<keyword evidence="1" id="KW-1133">Transmembrane helix</keyword>
<organism evidence="2 3">
    <name type="scientific">Candidatus Adlerbacteria bacterium RIFCSPHIGHO2_02_FULL_52_17</name>
    <dbReference type="NCBI Taxonomy" id="1797240"/>
    <lineage>
        <taxon>Bacteria</taxon>
        <taxon>Candidatus Adleribacteriota</taxon>
    </lineage>
</organism>
<accession>A0A1F4XQ39</accession>
<sequence length="99" mass="11111">MLLNLPVVKATLPKYYVNLILVTSMQLYMRSTAMNSEPKLGWAITLPFVVLSSVSTLVIAAVQPITGLVVLLMIVAIILVMWFCVQHEKRRIDKLKKSP</sequence>
<gene>
    <name evidence="2" type="ORF">A3D68_00625</name>
</gene>
<evidence type="ECO:0000313" key="2">
    <source>
        <dbReference type="EMBL" id="OGC83666.1"/>
    </source>
</evidence>
<proteinExistence type="predicted"/>
<evidence type="ECO:0000256" key="1">
    <source>
        <dbReference type="SAM" id="Phobius"/>
    </source>
</evidence>
<keyword evidence="1" id="KW-0812">Transmembrane</keyword>